<dbReference type="EMBL" id="VIEB01000337">
    <property type="protein sequence ID" value="TQD94756.1"/>
    <property type="molecule type" value="Genomic_DNA"/>
</dbReference>
<keyword evidence="3" id="KW-1185">Reference proteome</keyword>
<proteinExistence type="predicted"/>
<accession>A0A540M7R5</accession>
<dbReference type="Proteomes" id="UP000315295">
    <property type="component" value="Unassembled WGS sequence"/>
</dbReference>
<protein>
    <submittedName>
        <fullName evidence="2">Uncharacterized protein</fullName>
    </submittedName>
</protein>
<comment type="caution">
    <text evidence="2">The sequence shown here is derived from an EMBL/GenBank/DDBJ whole genome shotgun (WGS) entry which is preliminary data.</text>
</comment>
<organism evidence="2 3">
    <name type="scientific">Malus baccata</name>
    <name type="common">Siberian crab apple</name>
    <name type="synonym">Pyrus baccata</name>
    <dbReference type="NCBI Taxonomy" id="106549"/>
    <lineage>
        <taxon>Eukaryota</taxon>
        <taxon>Viridiplantae</taxon>
        <taxon>Streptophyta</taxon>
        <taxon>Embryophyta</taxon>
        <taxon>Tracheophyta</taxon>
        <taxon>Spermatophyta</taxon>
        <taxon>Magnoliopsida</taxon>
        <taxon>eudicotyledons</taxon>
        <taxon>Gunneridae</taxon>
        <taxon>Pentapetalae</taxon>
        <taxon>rosids</taxon>
        <taxon>fabids</taxon>
        <taxon>Rosales</taxon>
        <taxon>Rosaceae</taxon>
        <taxon>Amygdaloideae</taxon>
        <taxon>Maleae</taxon>
        <taxon>Malus</taxon>
    </lineage>
</organism>
<evidence type="ECO:0000313" key="2">
    <source>
        <dbReference type="EMBL" id="TQD94756.1"/>
    </source>
</evidence>
<evidence type="ECO:0000256" key="1">
    <source>
        <dbReference type="SAM" id="MobiDB-lite"/>
    </source>
</evidence>
<feature type="region of interest" description="Disordered" evidence="1">
    <location>
        <begin position="170"/>
        <end position="208"/>
    </location>
</feature>
<dbReference type="AlphaFoldDB" id="A0A540M7R5"/>
<sequence>MWFSYTSNYPTNIEEIVGGSEFCFEIPLNLQVGETLLGLALSFVLDPPTYDSGLIRIGSKFASGRDVIRSYHDYVFRILINGIPQDGPPRRLVWRMNDFEATHVWLKFLYLPKLKQQGDICQVIFRFPKSANIKSCGVHLLLLNQNKRLPLTLGPTSSPGKRWLSLSLEPADDHQKRRQIDLNVPTDIEEEEEEKEPPSTSYEMIENF</sequence>
<name>A0A540M7R5_MALBA</name>
<gene>
    <name evidence="2" type="ORF">C1H46_019610</name>
</gene>
<evidence type="ECO:0000313" key="3">
    <source>
        <dbReference type="Proteomes" id="UP000315295"/>
    </source>
</evidence>
<reference evidence="2 3" key="1">
    <citation type="journal article" date="2019" name="G3 (Bethesda)">
        <title>Sequencing of a Wild Apple (Malus baccata) Genome Unravels the Differences Between Cultivated and Wild Apple Species Regarding Disease Resistance and Cold Tolerance.</title>
        <authorList>
            <person name="Chen X."/>
        </authorList>
    </citation>
    <scope>NUCLEOTIDE SEQUENCE [LARGE SCALE GENOMIC DNA]</scope>
    <source>
        <strain evidence="3">cv. Shandingzi</strain>
        <tissue evidence="2">Leaves</tissue>
    </source>
</reference>
<feature type="compositionally biased region" description="Basic and acidic residues" evidence="1">
    <location>
        <begin position="171"/>
        <end position="180"/>
    </location>
</feature>